<dbReference type="EMBL" id="BAAAQF010000020">
    <property type="protein sequence ID" value="GAA1688802.1"/>
    <property type="molecule type" value="Genomic_DNA"/>
</dbReference>
<comment type="caution">
    <text evidence="3">The sequence shown here is derived from an EMBL/GenBank/DDBJ whole genome shotgun (WGS) entry which is preliminary data.</text>
</comment>
<keyword evidence="2" id="KW-1277">Toxin-antitoxin system</keyword>
<keyword evidence="4" id="KW-1185">Reference proteome</keyword>
<dbReference type="InterPro" id="IPR007712">
    <property type="entry name" value="RelE/ParE_toxin"/>
</dbReference>
<dbReference type="RefSeq" id="WP_344490274.1">
    <property type="nucleotide sequence ID" value="NZ_BAAAQF010000020.1"/>
</dbReference>
<dbReference type="PANTHER" id="PTHR35601:SF1">
    <property type="entry name" value="TOXIN RELE"/>
    <property type="match status" value="1"/>
</dbReference>
<dbReference type="InterPro" id="IPR035093">
    <property type="entry name" value="RelE/ParE_toxin_dom_sf"/>
</dbReference>
<dbReference type="NCBIfam" id="TIGR02385">
    <property type="entry name" value="RelE_StbE"/>
    <property type="match status" value="1"/>
</dbReference>
<name>A0ABP4TIX8_9ACTN</name>
<gene>
    <name evidence="3" type="ORF">GCM10009830_40490</name>
</gene>
<accession>A0ABP4TIX8</accession>
<evidence type="ECO:0000256" key="1">
    <source>
        <dbReference type="ARBA" id="ARBA00006226"/>
    </source>
</evidence>
<reference evidence="4" key="1">
    <citation type="journal article" date="2019" name="Int. J. Syst. Evol. Microbiol.">
        <title>The Global Catalogue of Microorganisms (GCM) 10K type strain sequencing project: providing services to taxonomists for standard genome sequencing and annotation.</title>
        <authorList>
            <consortium name="The Broad Institute Genomics Platform"/>
            <consortium name="The Broad Institute Genome Sequencing Center for Infectious Disease"/>
            <person name="Wu L."/>
            <person name="Ma J."/>
        </authorList>
    </citation>
    <scope>NUCLEOTIDE SEQUENCE [LARGE SCALE GENOMIC DNA]</scope>
    <source>
        <strain evidence="4">JCM 16001</strain>
    </source>
</reference>
<dbReference type="Pfam" id="PF05016">
    <property type="entry name" value="ParE_toxin"/>
    <property type="match status" value="1"/>
</dbReference>
<evidence type="ECO:0000256" key="2">
    <source>
        <dbReference type="ARBA" id="ARBA00022649"/>
    </source>
</evidence>
<sequence length="90" mass="10547">MAEERYRIDFSEEASKGLSKLDKQVQKRILLAVDKLRTNPRPDGVKKLKGGSNEWRIRVGDWRIVYEIHDGRLVVIVLDVDHRSKVYKTK</sequence>
<comment type="similarity">
    <text evidence="1">Belongs to the RelE toxin family.</text>
</comment>
<dbReference type="Proteomes" id="UP001499851">
    <property type="component" value="Unassembled WGS sequence"/>
</dbReference>
<dbReference type="SUPFAM" id="SSF143011">
    <property type="entry name" value="RelE-like"/>
    <property type="match status" value="1"/>
</dbReference>
<proteinExistence type="inferred from homology"/>
<dbReference type="Gene3D" id="3.30.2310.20">
    <property type="entry name" value="RelE-like"/>
    <property type="match status" value="1"/>
</dbReference>
<protein>
    <submittedName>
        <fullName evidence="3">Type II toxin-antitoxin system RelE/ParE family toxin</fullName>
    </submittedName>
</protein>
<dbReference type="PANTHER" id="PTHR35601">
    <property type="entry name" value="TOXIN RELE"/>
    <property type="match status" value="1"/>
</dbReference>
<evidence type="ECO:0000313" key="3">
    <source>
        <dbReference type="EMBL" id="GAA1688802.1"/>
    </source>
</evidence>
<evidence type="ECO:0000313" key="4">
    <source>
        <dbReference type="Proteomes" id="UP001499851"/>
    </source>
</evidence>
<organism evidence="3 4">
    <name type="scientific">Glycomyces endophyticus</name>
    <dbReference type="NCBI Taxonomy" id="480996"/>
    <lineage>
        <taxon>Bacteria</taxon>
        <taxon>Bacillati</taxon>
        <taxon>Actinomycetota</taxon>
        <taxon>Actinomycetes</taxon>
        <taxon>Glycomycetales</taxon>
        <taxon>Glycomycetaceae</taxon>
        <taxon>Glycomyces</taxon>
    </lineage>
</organism>